<keyword evidence="3" id="KW-1185">Reference proteome</keyword>
<dbReference type="AlphaFoldDB" id="A0A081BCC7"/>
<dbReference type="InterPro" id="IPR011576">
    <property type="entry name" value="Pyridox_Oxase_N"/>
</dbReference>
<dbReference type="STRING" id="1333998.M2A_2194"/>
<dbReference type="Pfam" id="PF01243">
    <property type="entry name" value="PNPOx_N"/>
    <property type="match status" value="1"/>
</dbReference>
<dbReference type="SUPFAM" id="SSF50475">
    <property type="entry name" value="FMN-binding split barrel"/>
    <property type="match status" value="1"/>
</dbReference>
<dbReference type="InterPro" id="IPR024029">
    <property type="entry name" value="Pyridox_Oxase_FMN-dep"/>
</dbReference>
<evidence type="ECO:0000313" key="2">
    <source>
        <dbReference type="EMBL" id="GAK45695.1"/>
    </source>
</evidence>
<dbReference type="Gene3D" id="2.30.110.10">
    <property type="entry name" value="Electron Transport, Fmn-binding Protein, Chain A"/>
    <property type="match status" value="1"/>
</dbReference>
<dbReference type="NCBIfam" id="TIGR04025">
    <property type="entry name" value="PPOX_FMN_DR2398"/>
    <property type="match status" value="1"/>
</dbReference>
<sequence length="210" mass="23261">MAKAGTDHFIQDEGKLREVYAEPSHGAVAKELSRLDPHCKRFIELSPFFCLGSSRADGLGDVSPRGGEPGFVHVLDDTTLAIPDRPGNNRLDSLTNLLHNPAVGLLFFLPGVNEMLRINGMAKLSVEPALMQRFEMNGKPPRSVMLVEVKEAYLHCAKAVARSELWKAETQIERSSFPTAGEIFRDQMKLDVPAKAVDEALDENTRTELY</sequence>
<dbReference type="EMBL" id="BBIO01000011">
    <property type="protein sequence ID" value="GAK45695.1"/>
    <property type="molecule type" value="Genomic_DNA"/>
</dbReference>
<feature type="domain" description="Pyridoxamine 5'-phosphate oxidase N-terminal" evidence="1">
    <location>
        <begin position="35"/>
        <end position="156"/>
    </location>
</feature>
<reference evidence="2 3" key="1">
    <citation type="submission" date="2014-07" db="EMBL/GenBank/DDBJ databases">
        <title>Tepidicaulis marinum gen. nov., sp. nov., a novel marine bacterium denitrifying nitrate to nitrous oxide strictly under microaerobic conditions.</title>
        <authorList>
            <person name="Takeuchi M."/>
            <person name="Yamagishi T."/>
            <person name="Kamagata Y."/>
            <person name="Oshima K."/>
            <person name="Hattori M."/>
            <person name="Katayama T."/>
            <person name="Hanada S."/>
            <person name="Tamaki H."/>
            <person name="Marumo K."/>
            <person name="Maeda H."/>
            <person name="Nedachi M."/>
            <person name="Iwasaki W."/>
            <person name="Suwa Y."/>
            <person name="Sakata S."/>
        </authorList>
    </citation>
    <scope>NUCLEOTIDE SEQUENCE [LARGE SCALE GENOMIC DNA]</scope>
    <source>
        <strain evidence="2 3">MA2</strain>
    </source>
</reference>
<accession>A0A081BCC7</accession>
<evidence type="ECO:0000313" key="3">
    <source>
        <dbReference type="Proteomes" id="UP000028702"/>
    </source>
</evidence>
<dbReference type="RefSeq" id="WP_045447177.1">
    <property type="nucleotide sequence ID" value="NZ_BBIO01000011.1"/>
</dbReference>
<gene>
    <name evidence="2" type="ORF">M2A_2194</name>
</gene>
<dbReference type="PANTHER" id="PTHR42815:SF2">
    <property type="entry name" value="FAD-BINDING, PUTATIVE (AFU_ORTHOLOGUE AFUA_6G07600)-RELATED"/>
    <property type="match status" value="1"/>
</dbReference>
<dbReference type="InterPro" id="IPR012349">
    <property type="entry name" value="Split_barrel_FMN-bd"/>
</dbReference>
<comment type="caution">
    <text evidence="2">The sequence shown here is derived from an EMBL/GenBank/DDBJ whole genome shotgun (WGS) entry which is preliminary data.</text>
</comment>
<evidence type="ECO:0000259" key="1">
    <source>
        <dbReference type="Pfam" id="PF01243"/>
    </source>
</evidence>
<dbReference type="Proteomes" id="UP000028702">
    <property type="component" value="Unassembled WGS sequence"/>
</dbReference>
<name>A0A081BCC7_9HYPH</name>
<dbReference type="eggNOG" id="COG3576">
    <property type="taxonomic scope" value="Bacteria"/>
</dbReference>
<protein>
    <submittedName>
        <fullName evidence="2">Conserved protein</fullName>
    </submittedName>
</protein>
<organism evidence="2 3">
    <name type="scientific">Tepidicaulis marinus</name>
    <dbReference type="NCBI Taxonomy" id="1333998"/>
    <lineage>
        <taxon>Bacteria</taxon>
        <taxon>Pseudomonadati</taxon>
        <taxon>Pseudomonadota</taxon>
        <taxon>Alphaproteobacteria</taxon>
        <taxon>Hyphomicrobiales</taxon>
        <taxon>Parvibaculaceae</taxon>
        <taxon>Tepidicaulis</taxon>
    </lineage>
</organism>
<proteinExistence type="predicted"/>
<dbReference type="PANTHER" id="PTHR42815">
    <property type="entry name" value="FAD-BINDING, PUTATIVE (AFU_ORTHOLOGUE AFUA_6G07600)-RELATED"/>
    <property type="match status" value="1"/>
</dbReference>